<dbReference type="Gene3D" id="1.10.287.70">
    <property type="match status" value="1"/>
</dbReference>
<keyword evidence="7" id="KW-0851">Voltage-gated channel</keyword>
<organism evidence="14 15">
    <name type="scientific">Ilyodon furcidens</name>
    <name type="common">goldbreast splitfin</name>
    <dbReference type="NCBI Taxonomy" id="33524"/>
    <lineage>
        <taxon>Eukaryota</taxon>
        <taxon>Metazoa</taxon>
        <taxon>Chordata</taxon>
        <taxon>Craniata</taxon>
        <taxon>Vertebrata</taxon>
        <taxon>Euteleostomi</taxon>
        <taxon>Actinopterygii</taxon>
        <taxon>Neopterygii</taxon>
        <taxon>Teleostei</taxon>
        <taxon>Neoteleostei</taxon>
        <taxon>Acanthomorphata</taxon>
        <taxon>Ovalentaria</taxon>
        <taxon>Atherinomorphae</taxon>
        <taxon>Cyprinodontiformes</taxon>
        <taxon>Goodeidae</taxon>
        <taxon>Ilyodon</taxon>
    </lineage>
</organism>
<keyword evidence="8 12" id="KW-1133">Transmembrane helix</keyword>
<protein>
    <recommendedName>
        <fullName evidence="13">Ion transport domain-containing protein</fullName>
    </recommendedName>
</protein>
<evidence type="ECO:0000256" key="2">
    <source>
        <dbReference type="ARBA" id="ARBA00022448"/>
    </source>
</evidence>
<evidence type="ECO:0000256" key="7">
    <source>
        <dbReference type="ARBA" id="ARBA00022882"/>
    </source>
</evidence>
<evidence type="ECO:0000256" key="10">
    <source>
        <dbReference type="ARBA" id="ARBA00023136"/>
    </source>
</evidence>
<comment type="subcellular location">
    <subcellularLocation>
        <location evidence="1">Membrane</location>
        <topology evidence="1">Multi-pass membrane protein</topology>
    </subcellularLocation>
</comment>
<accession>A0ABV0TPM9</accession>
<dbReference type="PANTHER" id="PTHR45628:SF37">
    <property type="entry name" value="VOLTAGE-DEPENDENT T-TYPE CALCIUM CHANNEL SUBUNIT ALPHA-1H"/>
    <property type="match status" value="1"/>
</dbReference>
<name>A0ABV0TPM9_9TELE</name>
<dbReference type="InterPro" id="IPR005821">
    <property type="entry name" value="Ion_trans_dom"/>
</dbReference>
<evidence type="ECO:0000256" key="5">
    <source>
        <dbReference type="ARBA" id="ARBA00022692"/>
    </source>
</evidence>
<keyword evidence="5 12" id="KW-0812">Transmembrane</keyword>
<keyword evidence="4" id="KW-0107">Calcium channel</keyword>
<evidence type="ECO:0000256" key="11">
    <source>
        <dbReference type="ARBA" id="ARBA00023303"/>
    </source>
</evidence>
<dbReference type="Pfam" id="PF00520">
    <property type="entry name" value="Ion_trans"/>
    <property type="match status" value="1"/>
</dbReference>
<dbReference type="InterPro" id="IPR050599">
    <property type="entry name" value="VDCC_alpha-1_subunit"/>
</dbReference>
<sequence>MFLGILPMLGNVLILYVLIIYIFGIVGVQLWAGDLRYRCFLEEDILILYNTSLSPYYVSIPGESDPFICSLEKTGMRHCWDIPPYREDGNTCLLAAPQQDIPGDLATETNVSGCVNWNAYYSVCRSMGENPNMGCINFDNIGYAWIAIFQVNHLLQPSYQLSHFWSETQACHSITLPIYTILSKVFTCQPSHTELQRYPFLIHRVYYAVSPPFAALKASVLHTRHSKRFRGVYWNF</sequence>
<dbReference type="Proteomes" id="UP001482620">
    <property type="component" value="Unassembled WGS sequence"/>
</dbReference>
<evidence type="ECO:0000256" key="6">
    <source>
        <dbReference type="ARBA" id="ARBA00022837"/>
    </source>
</evidence>
<comment type="caution">
    <text evidence="14">The sequence shown here is derived from an EMBL/GenBank/DDBJ whole genome shotgun (WGS) entry which is preliminary data.</text>
</comment>
<evidence type="ECO:0000259" key="13">
    <source>
        <dbReference type="Pfam" id="PF00520"/>
    </source>
</evidence>
<evidence type="ECO:0000313" key="14">
    <source>
        <dbReference type="EMBL" id="MEQ2234873.1"/>
    </source>
</evidence>
<keyword evidence="10 12" id="KW-0472">Membrane</keyword>
<keyword evidence="9" id="KW-0406">Ion transport</keyword>
<proteinExistence type="predicted"/>
<evidence type="ECO:0000256" key="9">
    <source>
        <dbReference type="ARBA" id="ARBA00023065"/>
    </source>
</evidence>
<dbReference type="EMBL" id="JAHRIQ010041783">
    <property type="protein sequence ID" value="MEQ2234873.1"/>
    <property type="molecule type" value="Genomic_DNA"/>
</dbReference>
<keyword evidence="6" id="KW-0106">Calcium</keyword>
<keyword evidence="3" id="KW-0109">Calcium transport</keyword>
<evidence type="ECO:0000313" key="15">
    <source>
        <dbReference type="Proteomes" id="UP001482620"/>
    </source>
</evidence>
<keyword evidence="15" id="KW-1185">Reference proteome</keyword>
<keyword evidence="11" id="KW-0407">Ion channel</keyword>
<evidence type="ECO:0000256" key="3">
    <source>
        <dbReference type="ARBA" id="ARBA00022568"/>
    </source>
</evidence>
<feature type="domain" description="Ion transport" evidence="13">
    <location>
        <begin position="2"/>
        <end position="151"/>
    </location>
</feature>
<feature type="transmembrane region" description="Helical" evidence="12">
    <location>
        <begin position="12"/>
        <end position="32"/>
    </location>
</feature>
<evidence type="ECO:0000256" key="8">
    <source>
        <dbReference type="ARBA" id="ARBA00022989"/>
    </source>
</evidence>
<evidence type="ECO:0000256" key="4">
    <source>
        <dbReference type="ARBA" id="ARBA00022673"/>
    </source>
</evidence>
<evidence type="ECO:0000256" key="12">
    <source>
        <dbReference type="SAM" id="Phobius"/>
    </source>
</evidence>
<evidence type="ECO:0000256" key="1">
    <source>
        <dbReference type="ARBA" id="ARBA00004141"/>
    </source>
</evidence>
<gene>
    <name evidence="14" type="ORF">ILYODFUR_035863</name>
</gene>
<reference evidence="14 15" key="1">
    <citation type="submission" date="2021-06" db="EMBL/GenBank/DDBJ databases">
        <authorList>
            <person name="Palmer J.M."/>
        </authorList>
    </citation>
    <scope>NUCLEOTIDE SEQUENCE [LARGE SCALE GENOMIC DNA]</scope>
    <source>
        <strain evidence="15">if_2019</strain>
        <tissue evidence="14">Muscle</tissue>
    </source>
</reference>
<dbReference type="PANTHER" id="PTHR45628">
    <property type="entry name" value="VOLTAGE-DEPENDENT CALCIUM CHANNEL TYPE A SUBUNIT ALPHA-1"/>
    <property type="match status" value="1"/>
</dbReference>
<keyword evidence="2" id="KW-0813">Transport</keyword>